<reference evidence="2 3" key="1">
    <citation type="submission" date="2021-01" db="EMBL/GenBank/DDBJ databases">
        <title>Whole genome shotgun sequence of Actinoplanes humidus NBRC 14915.</title>
        <authorList>
            <person name="Komaki H."/>
            <person name="Tamura T."/>
        </authorList>
    </citation>
    <scope>NUCLEOTIDE SEQUENCE [LARGE SCALE GENOMIC DNA]</scope>
    <source>
        <strain evidence="2 3">NBRC 14915</strain>
    </source>
</reference>
<feature type="compositionally biased region" description="Pro residues" evidence="1">
    <location>
        <begin position="12"/>
        <end position="26"/>
    </location>
</feature>
<proteinExistence type="predicted"/>
<dbReference type="SUPFAM" id="SSF48371">
    <property type="entry name" value="ARM repeat"/>
    <property type="match status" value="1"/>
</dbReference>
<accession>A0ABQ4A6N5</accession>
<dbReference type="EMBL" id="BOMN01000145">
    <property type="protein sequence ID" value="GIE26509.1"/>
    <property type="molecule type" value="Genomic_DNA"/>
</dbReference>
<name>A0ABQ4A6N5_9ACTN</name>
<dbReference type="InterPro" id="IPR016024">
    <property type="entry name" value="ARM-type_fold"/>
</dbReference>
<dbReference type="Proteomes" id="UP000603200">
    <property type="component" value="Unassembled WGS sequence"/>
</dbReference>
<evidence type="ECO:0000313" key="3">
    <source>
        <dbReference type="Proteomes" id="UP000603200"/>
    </source>
</evidence>
<organism evidence="2 3">
    <name type="scientific">Winogradskya humida</name>
    <dbReference type="NCBI Taxonomy" id="113566"/>
    <lineage>
        <taxon>Bacteria</taxon>
        <taxon>Bacillati</taxon>
        <taxon>Actinomycetota</taxon>
        <taxon>Actinomycetes</taxon>
        <taxon>Micromonosporales</taxon>
        <taxon>Micromonosporaceae</taxon>
        <taxon>Winogradskya</taxon>
    </lineage>
</organism>
<evidence type="ECO:0000313" key="2">
    <source>
        <dbReference type="EMBL" id="GIE26509.1"/>
    </source>
</evidence>
<evidence type="ECO:0008006" key="4">
    <source>
        <dbReference type="Google" id="ProtNLM"/>
    </source>
</evidence>
<comment type="caution">
    <text evidence="2">The sequence shown here is derived from an EMBL/GenBank/DDBJ whole genome shotgun (WGS) entry which is preliminary data.</text>
</comment>
<evidence type="ECO:0000256" key="1">
    <source>
        <dbReference type="SAM" id="MobiDB-lite"/>
    </source>
</evidence>
<sequence>MTGGPELQPVSGPHPAPSVPPEPVPEPTDEREGISADPITPDEHRIDESLKEDALGARYEQQKFFDVTANDPAMFGNNNTQNNFGAQQPQMTVGRPPNAAELAKWYEPTGCEEQLRHLLEGNTTVCLTGEPGTGRFSTACHVLVGRHGADRLAEIFPPPDRGIVDAVHEFPPEKLKPGRAYILRIHDEDPAPIMDRLNALVSAKKSKLLLIRDLTGRARAMESAEVRHRLPSPIGVFRMHARRELENTSRDPEAYVQLAQSAALLVGPPREVAEQVTLALRYPAGPECLRALREQSQQVLLARALNILDPKGQDGPAGRRRLRQHRRAFQLSYAALRNESIDRVFAATGLLLSQVDAESGWDDLGRTALEHSVEALLGDVLAADWSADQVSGGPRLARLDPRMAGALFSVAWHEFDHTRPAIIAWLNALVESPDAASRRAATAVTVNLALLDFDRVDTDLISVWSASQKVRVRRAAAQVVVYLSAANDLDQRMLRTVHRWVDGAANLRRDTAAWAYVSGLRQNSASWNLADLRRIAEDPMQRSTSTIAEAVGQIFDEESYGLIVATLAGWIRADGPQRLVTRHAARALIRIAGVPARNGRGGVPLLLLALSDAGTEELAVLWYAALLGASTKREAWHVLLGWLRSADREPELRKPVVELLHEMARVSALRRRLHPFLSRPDAPDWIADVVGEWNDDRQPG</sequence>
<gene>
    <name evidence="2" type="ORF">Ahu01nite_096110</name>
</gene>
<protein>
    <recommendedName>
        <fullName evidence="4">HEAT repeat protein</fullName>
    </recommendedName>
</protein>
<keyword evidence="3" id="KW-1185">Reference proteome</keyword>
<feature type="region of interest" description="Disordered" evidence="1">
    <location>
        <begin position="1"/>
        <end position="45"/>
    </location>
</feature>